<dbReference type="Proteomes" id="UP000030665">
    <property type="component" value="Unassembled WGS sequence"/>
</dbReference>
<evidence type="ECO:0000313" key="1">
    <source>
        <dbReference type="EMBL" id="CDW60025.1"/>
    </source>
</evidence>
<proteinExistence type="predicted"/>
<reference evidence="1" key="2">
    <citation type="submission" date="2014-03" db="EMBL/GenBank/DDBJ databases">
        <title>The whipworm genome and dual-species transcriptomics of an intimate host-pathogen interaction.</title>
        <authorList>
            <person name="Foth B.J."/>
            <person name="Tsai I.J."/>
            <person name="Reid A.J."/>
            <person name="Bancroft A.J."/>
            <person name="Nichol S."/>
            <person name="Tracey A."/>
            <person name="Holroyd N."/>
            <person name="Cotton J.A."/>
            <person name="Stanley E.J."/>
            <person name="Zarowiecki M."/>
            <person name="Liu J.Z."/>
            <person name="Huckvale T."/>
            <person name="Cooper P.J."/>
            <person name="Grencis R.K."/>
            <person name="Berriman M."/>
        </authorList>
    </citation>
    <scope>NUCLEOTIDE SEQUENCE [LARGE SCALE GENOMIC DNA]</scope>
</reference>
<dbReference type="EMBL" id="HG806844">
    <property type="protein sequence ID" value="CDW60025.1"/>
    <property type="molecule type" value="Genomic_DNA"/>
</dbReference>
<dbReference type="AlphaFoldDB" id="A0A077ZMU8"/>
<gene>
    <name evidence="1" type="ORF">TTRE_0000836801</name>
</gene>
<sequence length="214" mass="24135">MEQEPPPYRRHSSEWVNPNDTIYALSGPYVIWIFNALPDSIRNHCYDIQQWTVDWCSAAEIEEKALAYRHVRLGYYRHIKKQASGIAMSKYDIPGVYGCTFRKEISATKRNHTQEIIWYMTILFIDETNEVLIVVQQRSVSVSAVKIGDFEALLLCHADDPVKKSGHTTVDSTLSQPELLLNHKLTSLAVMKALLHVPGNTVGAGTDAPAAMMC</sequence>
<evidence type="ECO:0000313" key="2">
    <source>
        <dbReference type="Proteomes" id="UP000030665"/>
    </source>
</evidence>
<keyword evidence="2" id="KW-1185">Reference proteome</keyword>
<organism evidence="1 2">
    <name type="scientific">Trichuris trichiura</name>
    <name type="common">Whipworm</name>
    <name type="synonym">Trichocephalus trichiurus</name>
    <dbReference type="NCBI Taxonomy" id="36087"/>
    <lineage>
        <taxon>Eukaryota</taxon>
        <taxon>Metazoa</taxon>
        <taxon>Ecdysozoa</taxon>
        <taxon>Nematoda</taxon>
        <taxon>Enoplea</taxon>
        <taxon>Dorylaimia</taxon>
        <taxon>Trichinellida</taxon>
        <taxon>Trichuridae</taxon>
        <taxon>Trichuris</taxon>
    </lineage>
</organism>
<reference evidence="1" key="1">
    <citation type="submission" date="2014-01" db="EMBL/GenBank/DDBJ databases">
        <authorList>
            <person name="Aslett M."/>
        </authorList>
    </citation>
    <scope>NUCLEOTIDE SEQUENCE</scope>
</reference>
<protein>
    <submittedName>
        <fullName evidence="1">Uncharacterized protein</fullName>
    </submittedName>
</protein>
<name>A0A077ZMU8_TRITR</name>
<accession>A0A077ZMU8</accession>